<dbReference type="Proteomes" id="UP001150217">
    <property type="component" value="Unassembled WGS sequence"/>
</dbReference>
<reference evidence="1" key="1">
    <citation type="submission" date="2022-08" db="EMBL/GenBank/DDBJ databases">
        <title>A Global Phylogenomic Analysis of the Shiitake Genus Lentinula.</title>
        <authorList>
            <consortium name="DOE Joint Genome Institute"/>
            <person name="Sierra-Patev S."/>
            <person name="Min B."/>
            <person name="Naranjo-Ortiz M."/>
            <person name="Looney B."/>
            <person name="Konkel Z."/>
            <person name="Slot J.C."/>
            <person name="Sakamoto Y."/>
            <person name="Steenwyk J.L."/>
            <person name="Rokas A."/>
            <person name="Carro J."/>
            <person name="Camarero S."/>
            <person name="Ferreira P."/>
            <person name="Molpeceres G."/>
            <person name="Ruiz-Duenas F.J."/>
            <person name="Serrano A."/>
            <person name="Henrissat B."/>
            <person name="Drula E."/>
            <person name="Hughes K.W."/>
            <person name="Mata J.L."/>
            <person name="Ishikawa N.K."/>
            <person name="Vargas-Isla R."/>
            <person name="Ushijima S."/>
            <person name="Smith C.A."/>
            <person name="Ahrendt S."/>
            <person name="Andreopoulos W."/>
            <person name="He G."/>
            <person name="Labutti K."/>
            <person name="Lipzen A."/>
            <person name="Ng V."/>
            <person name="Riley R."/>
            <person name="Sandor L."/>
            <person name="Barry K."/>
            <person name="Martinez A.T."/>
            <person name="Xiao Y."/>
            <person name="Gibbons J.G."/>
            <person name="Terashima K."/>
            <person name="Grigoriev I.V."/>
            <person name="Hibbett D.S."/>
        </authorList>
    </citation>
    <scope>NUCLEOTIDE SEQUENCE</scope>
    <source>
        <strain evidence="1">RHP3577 ss4</strain>
    </source>
</reference>
<accession>A0ABQ8UWP8</accession>
<evidence type="ECO:0000313" key="1">
    <source>
        <dbReference type="EMBL" id="KAJ4464076.1"/>
    </source>
</evidence>
<dbReference type="EMBL" id="JANVFT010000147">
    <property type="protein sequence ID" value="KAJ4464076.1"/>
    <property type="molecule type" value="Genomic_DNA"/>
</dbReference>
<organism evidence="1 2">
    <name type="scientific">Lentinula lateritia</name>
    <dbReference type="NCBI Taxonomy" id="40482"/>
    <lineage>
        <taxon>Eukaryota</taxon>
        <taxon>Fungi</taxon>
        <taxon>Dikarya</taxon>
        <taxon>Basidiomycota</taxon>
        <taxon>Agaricomycotina</taxon>
        <taxon>Agaricomycetes</taxon>
        <taxon>Agaricomycetidae</taxon>
        <taxon>Agaricales</taxon>
        <taxon>Marasmiineae</taxon>
        <taxon>Omphalotaceae</taxon>
        <taxon>Lentinula</taxon>
    </lineage>
</organism>
<evidence type="ECO:0000313" key="2">
    <source>
        <dbReference type="Proteomes" id="UP001150217"/>
    </source>
</evidence>
<name>A0ABQ8UWP8_9AGAR</name>
<proteinExistence type="predicted"/>
<gene>
    <name evidence="1" type="ORF">C8R41DRAFT_783191</name>
</gene>
<sequence>MASATVLNSLPPSLPPHDAFGASLYNALPSLGDTDSTLAKTRTSVLAELGTLLLKYKGVWGVCLVHSHCTLLQGEAMVAEGNYCQPKMVDRVANPLFPGQWLSDGRPFEYTTEKTETPPQEIFKQLQDIASDMQGVIGLYYAGDNRSVSRESVLLEHTEGRTNITKNILRADLTDSEIQTAWIPDSDGGMPIQMVCTQMCDWMTTRLGARYHTGKYHTAT</sequence>
<keyword evidence="2" id="KW-1185">Reference proteome</keyword>
<protein>
    <submittedName>
        <fullName evidence="1">Uncharacterized protein</fullName>
    </submittedName>
</protein>
<comment type="caution">
    <text evidence="1">The sequence shown here is derived from an EMBL/GenBank/DDBJ whole genome shotgun (WGS) entry which is preliminary data.</text>
</comment>